<gene>
    <name evidence="1" type="ORF">BBJ29_008677</name>
    <name evidence="2" type="ORF">BBP00_00004294</name>
</gene>
<comment type="caution">
    <text evidence="2">The sequence shown here is derived from an EMBL/GenBank/DDBJ whole genome shotgun (WGS) entry which is preliminary data.</text>
</comment>
<evidence type="ECO:0000313" key="1">
    <source>
        <dbReference type="EMBL" id="RLN60915.1"/>
    </source>
</evidence>
<proteinExistence type="predicted"/>
<dbReference type="OrthoDB" id="127954at2759"/>
<dbReference type="Proteomes" id="UP000277300">
    <property type="component" value="Unassembled WGS sequence"/>
</dbReference>
<organism evidence="2 3">
    <name type="scientific">Phytophthora kernoviae</name>
    <dbReference type="NCBI Taxonomy" id="325452"/>
    <lineage>
        <taxon>Eukaryota</taxon>
        <taxon>Sar</taxon>
        <taxon>Stramenopiles</taxon>
        <taxon>Oomycota</taxon>
        <taxon>Peronosporomycetes</taxon>
        <taxon>Peronosporales</taxon>
        <taxon>Peronosporaceae</taxon>
        <taxon>Phytophthora</taxon>
    </lineage>
</organism>
<name>A0A3F2RTP0_9STRA</name>
<dbReference type="PANTHER" id="PTHR33714">
    <property type="entry name" value="COUNTING FACTOR-ASSOCIATED PROTEIN A-RELATED"/>
    <property type="match status" value="1"/>
</dbReference>
<dbReference type="Proteomes" id="UP000284657">
    <property type="component" value="Unassembled WGS sequence"/>
</dbReference>
<dbReference type="EMBL" id="MBDO02000101">
    <property type="protein sequence ID" value="RLN63242.1"/>
    <property type="molecule type" value="Genomic_DNA"/>
</dbReference>
<evidence type="ECO:0000313" key="3">
    <source>
        <dbReference type="Proteomes" id="UP000277300"/>
    </source>
</evidence>
<evidence type="ECO:0000313" key="2">
    <source>
        <dbReference type="EMBL" id="RLN63242.1"/>
    </source>
</evidence>
<dbReference type="PANTHER" id="PTHR33714:SF3">
    <property type="entry name" value="COUNTING FACTOR-ASSOCIATED PROTEIN A-RELATED"/>
    <property type="match status" value="1"/>
</dbReference>
<protein>
    <submittedName>
        <fullName evidence="2">Uncharacterized protein</fullName>
    </submittedName>
</protein>
<reference evidence="3 4" key="1">
    <citation type="submission" date="2018-07" db="EMBL/GenBank/DDBJ databases">
        <title>Genome sequencing of oomycete isolates from Chile give support for New Zealand origin for Phytophthora kernoviae and make available the first Nothophytophthora sp. genome.</title>
        <authorList>
            <person name="Studholme D.J."/>
            <person name="Sanfuentes E."/>
            <person name="Panda P."/>
            <person name="Hill R."/>
            <person name="Sambles C."/>
            <person name="Grant M."/>
            <person name="Williams N.M."/>
            <person name="Mcdougal R.L."/>
        </authorList>
    </citation>
    <scope>NUCLEOTIDE SEQUENCE [LARGE SCALE GENOMIC DNA]</scope>
    <source>
        <strain evidence="2">Chile6</strain>
        <strain evidence="1">Chile7</strain>
    </source>
</reference>
<dbReference type="Gene3D" id="3.90.1150.10">
    <property type="entry name" value="Aspartate Aminotransferase, domain 1"/>
    <property type="match status" value="1"/>
</dbReference>
<sequence>MELHRYMSRQFVQRLQRWSRGVVPYSATTCGSTLTYLADVTAAFATSPYVVVQKYTPGSNCDATRLSDSTAYLADGKCHKTGATASYAATRATDASATIKTYSDSDTCGTTGTTLTVTAAQATANLCLSGTFDVKLYGDGLEDSSSEEPQRDAQRVLRTPDLGFYIFIDLALIFERKAYMVDRSEVLHNVEDFCDYLIRETGVTVGPGSDYGERNGLRIAYAGSMDTLVHAVDGLEFALNSFTYVILGSSYLKVFSIYKRPHMIVVKW</sequence>
<dbReference type="InterPro" id="IPR015422">
    <property type="entry name" value="PyrdxlP-dep_Trfase_small"/>
</dbReference>
<accession>A0A3F2RTP0</accession>
<dbReference type="InterPro" id="IPR015424">
    <property type="entry name" value="PyrdxlP-dep_Trfase"/>
</dbReference>
<evidence type="ECO:0000313" key="4">
    <source>
        <dbReference type="Proteomes" id="UP000284657"/>
    </source>
</evidence>
<dbReference type="SUPFAM" id="SSF53383">
    <property type="entry name" value="PLP-dependent transferases"/>
    <property type="match status" value="1"/>
</dbReference>
<dbReference type="AlphaFoldDB" id="A0A3F2RTP0"/>
<dbReference type="EMBL" id="MBAD02000937">
    <property type="protein sequence ID" value="RLN60915.1"/>
    <property type="molecule type" value="Genomic_DNA"/>
</dbReference>